<proteinExistence type="predicted"/>
<gene>
    <name evidence="1" type="ORF">GRI99_01345</name>
</gene>
<dbReference type="EMBL" id="WTYV01000001">
    <property type="protein sequence ID" value="MXO70275.1"/>
    <property type="molecule type" value="Genomic_DNA"/>
</dbReference>
<name>A0A844YPG7_9SPHN</name>
<sequence length="190" mass="21628">MDAFEQLAADIFWAQGYWVRTGVKVELTRDEKLTIGRHSSPRWEVDLLAWSTQKNELLVLECKSYFDSGGVHAAHFLPGSKYAHRYKLFHDQVLRETVLERLRLQCLERGLCSADAQIRLGLVHGHVTRHNAARLQAIFEQNDWLLFGPQWARRHLAQLAAGSYDNSTAAVVAKLLLRPHQDEASEALDG</sequence>
<evidence type="ECO:0008006" key="3">
    <source>
        <dbReference type="Google" id="ProtNLM"/>
    </source>
</evidence>
<comment type="caution">
    <text evidence="1">The sequence shown here is derived from an EMBL/GenBank/DDBJ whole genome shotgun (WGS) entry which is preliminary data.</text>
</comment>
<dbReference type="Proteomes" id="UP000466966">
    <property type="component" value="Unassembled WGS sequence"/>
</dbReference>
<dbReference type="AlphaFoldDB" id="A0A844YPG7"/>
<evidence type="ECO:0000313" key="2">
    <source>
        <dbReference type="Proteomes" id="UP000466966"/>
    </source>
</evidence>
<organism evidence="1 2">
    <name type="scientific">Alteraurantiacibacter buctensis</name>
    <dbReference type="NCBI Taxonomy" id="1503981"/>
    <lineage>
        <taxon>Bacteria</taxon>
        <taxon>Pseudomonadati</taxon>
        <taxon>Pseudomonadota</taxon>
        <taxon>Alphaproteobacteria</taxon>
        <taxon>Sphingomonadales</taxon>
        <taxon>Erythrobacteraceae</taxon>
        <taxon>Alteraurantiacibacter</taxon>
    </lineage>
</organism>
<evidence type="ECO:0000313" key="1">
    <source>
        <dbReference type="EMBL" id="MXO70275.1"/>
    </source>
</evidence>
<dbReference type="SUPFAM" id="SSF52980">
    <property type="entry name" value="Restriction endonuclease-like"/>
    <property type="match status" value="1"/>
</dbReference>
<keyword evidence="2" id="KW-1185">Reference proteome</keyword>
<protein>
    <recommendedName>
        <fullName evidence="3">NERD domain-containing protein</fullName>
    </recommendedName>
</protein>
<dbReference type="InterPro" id="IPR011335">
    <property type="entry name" value="Restrct_endonuc-II-like"/>
</dbReference>
<accession>A0A844YPG7</accession>
<reference evidence="1 2" key="1">
    <citation type="submission" date="2019-12" db="EMBL/GenBank/DDBJ databases">
        <title>Genomic-based taxomic classification of the family Erythrobacteraceae.</title>
        <authorList>
            <person name="Xu L."/>
        </authorList>
    </citation>
    <scope>NUCLEOTIDE SEQUENCE [LARGE SCALE GENOMIC DNA]</scope>
    <source>
        <strain evidence="1 2">M0322</strain>
    </source>
</reference>